<organism evidence="2 3">
    <name type="scientific">Hypsibius exemplaris</name>
    <name type="common">Freshwater tardigrade</name>
    <dbReference type="NCBI Taxonomy" id="2072580"/>
    <lineage>
        <taxon>Eukaryota</taxon>
        <taxon>Metazoa</taxon>
        <taxon>Ecdysozoa</taxon>
        <taxon>Tardigrada</taxon>
        <taxon>Eutardigrada</taxon>
        <taxon>Parachela</taxon>
        <taxon>Hypsibioidea</taxon>
        <taxon>Hypsibiidae</taxon>
        <taxon>Hypsibius</taxon>
    </lineage>
</organism>
<feature type="region of interest" description="Disordered" evidence="1">
    <location>
        <begin position="63"/>
        <end position="85"/>
    </location>
</feature>
<dbReference type="Proteomes" id="UP000192578">
    <property type="component" value="Unassembled WGS sequence"/>
</dbReference>
<reference evidence="3" key="1">
    <citation type="submission" date="2017-01" db="EMBL/GenBank/DDBJ databases">
        <title>Comparative genomics of anhydrobiosis in the tardigrade Hypsibius dujardini.</title>
        <authorList>
            <person name="Yoshida Y."/>
            <person name="Koutsovoulos G."/>
            <person name="Laetsch D."/>
            <person name="Stevens L."/>
            <person name="Kumar S."/>
            <person name="Horikawa D."/>
            <person name="Ishino K."/>
            <person name="Komine S."/>
            <person name="Tomita M."/>
            <person name="Blaxter M."/>
            <person name="Arakawa K."/>
        </authorList>
    </citation>
    <scope>NUCLEOTIDE SEQUENCE [LARGE SCALE GENOMIC DNA]</scope>
    <source>
        <strain evidence="3">Z151</strain>
    </source>
</reference>
<keyword evidence="3" id="KW-1185">Reference proteome</keyword>
<accession>A0A1W0X368</accession>
<evidence type="ECO:0000313" key="3">
    <source>
        <dbReference type="Proteomes" id="UP000192578"/>
    </source>
</evidence>
<dbReference type="AlphaFoldDB" id="A0A1W0X368"/>
<protein>
    <submittedName>
        <fullName evidence="2">Uncharacterized protein</fullName>
    </submittedName>
</protein>
<name>A0A1W0X368_HYPEX</name>
<evidence type="ECO:0000256" key="1">
    <source>
        <dbReference type="SAM" id="MobiDB-lite"/>
    </source>
</evidence>
<sequence length="85" mass="9742">MLELLLTDVRPAANGVARIRNGVPVRESSRPDTAYELDQYAKASANQRAAKCHRKLERTLEQRCTRSAKRNHRERSFSNLPAKEH</sequence>
<evidence type="ECO:0000313" key="2">
    <source>
        <dbReference type="EMBL" id="OQV21868.1"/>
    </source>
</evidence>
<dbReference type="EMBL" id="MTYJ01000020">
    <property type="protein sequence ID" value="OQV21868.1"/>
    <property type="molecule type" value="Genomic_DNA"/>
</dbReference>
<proteinExistence type="predicted"/>
<gene>
    <name evidence="2" type="ORF">BV898_04082</name>
</gene>
<comment type="caution">
    <text evidence="2">The sequence shown here is derived from an EMBL/GenBank/DDBJ whole genome shotgun (WGS) entry which is preliminary data.</text>
</comment>